<evidence type="ECO:0000256" key="1">
    <source>
        <dbReference type="SAM" id="MobiDB-lite"/>
    </source>
</evidence>
<proteinExistence type="predicted"/>
<dbReference type="AlphaFoldDB" id="A0A9P8SG87"/>
<feature type="region of interest" description="Disordered" evidence="1">
    <location>
        <begin position="88"/>
        <end position="119"/>
    </location>
</feature>
<dbReference type="Proteomes" id="UP000824596">
    <property type="component" value="Unassembled WGS sequence"/>
</dbReference>
<keyword evidence="2" id="KW-0472">Membrane</keyword>
<sequence>MGPARALVSSSSSPTALFPFALLYFPRIPSIRHSAQAPFPNMSSQKIKEYVIWVGGPTLVLFLFIVCLWQAGNLHDYLRKKRKLRLAQKNNEDPEQRPPCYQSRSSTAVGAEAGGQGGR</sequence>
<comment type="caution">
    <text evidence="3">The sequence shown here is derived from an EMBL/GenBank/DDBJ whole genome shotgun (WGS) entry which is preliminary data.</text>
</comment>
<gene>
    <name evidence="3" type="ORF">HRG_08355</name>
</gene>
<dbReference type="GeneID" id="68357484"/>
<organism evidence="3 4">
    <name type="scientific">Hirsutella rhossiliensis</name>
    <dbReference type="NCBI Taxonomy" id="111463"/>
    <lineage>
        <taxon>Eukaryota</taxon>
        <taxon>Fungi</taxon>
        <taxon>Dikarya</taxon>
        <taxon>Ascomycota</taxon>
        <taxon>Pezizomycotina</taxon>
        <taxon>Sordariomycetes</taxon>
        <taxon>Hypocreomycetidae</taxon>
        <taxon>Hypocreales</taxon>
        <taxon>Ophiocordycipitaceae</taxon>
        <taxon>Hirsutella</taxon>
    </lineage>
</organism>
<keyword evidence="2" id="KW-0812">Transmembrane</keyword>
<feature type="transmembrane region" description="Helical" evidence="2">
    <location>
        <begin position="50"/>
        <end position="72"/>
    </location>
</feature>
<evidence type="ECO:0000313" key="3">
    <source>
        <dbReference type="EMBL" id="KAH0960200.1"/>
    </source>
</evidence>
<reference evidence="3" key="1">
    <citation type="submission" date="2021-09" db="EMBL/GenBank/DDBJ databases">
        <title>A high-quality genome of the endoparasitic fungus Hirsutella rhossiliensis with a comparison of Hirsutella genomes reveals transposable elements contributing to genome size variation.</title>
        <authorList>
            <person name="Lin R."/>
            <person name="Jiao Y."/>
            <person name="Sun X."/>
            <person name="Ling J."/>
            <person name="Xie B."/>
            <person name="Cheng X."/>
        </authorList>
    </citation>
    <scope>NUCLEOTIDE SEQUENCE</scope>
    <source>
        <strain evidence="3">HR02</strain>
    </source>
</reference>
<protein>
    <submittedName>
        <fullName evidence="3">Uncharacterized protein</fullName>
    </submittedName>
</protein>
<dbReference type="RefSeq" id="XP_044717713.1">
    <property type="nucleotide sequence ID" value="XM_044866826.1"/>
</dbReference>
<accession>A0A9P8SG87</accession>
<dbReference type="EMBL" id="JAIZPD010000010">
    <property type="protein sequence ID" value="KAH0960200.1"/>
    <property type="molecule type" value="Genomic_DNA"/>
</dbReference>
<evidence type="ECO:0000313" key="4">
    <source>
        <dbReference type="Proteomes" id="UP000824596"/>
    </source>
</evidence>
<name>A0A9P8SG87_9HYPO</name>
<keyword evidence="4" id="KW-1185">Reference proteome</keyword>
<evidence type="ECO:0000256" key="2">
    <source>
        <dbReference type="SAM" id="Phobius"/>
    </source>
</evidence>
<keyword evidence="2" id="KW-1133">Transmembrane helix</keyword>